<dbReference type="RefSeq" id="WP_094254259.1">
    <property type="nucleotide sequence ID" value="NZ_JBHLXL010000001.1"/>
</dbReference>
<name>A0A235F4V6_9BACL</name>
<dbReference type="SUPFAM" id="SSF50692">
    <property type="entry name" value="ADC-like"/>
    <property type="match status" value="1"/>
</dbReference>
<dbReference type="FunFam" id="3.10.20.740:FF:000003">
    <property type="entry name" value="Formate dehydrogenase subunit alpha"/>
    <property type="match status" value="1"/>
</dbReference>
<evidence type="ECO:0000259" key="13">
    <source>
        <dbReference type="PROSITE" id="PS51085"/>
    </source>
</evidence>
<keyword evidence="9" id="KW-0560">Oxidoreductase</keyword>
<dbReference type="Gene3D" id="2.40.40.20">
    <property type="match status" value="1"/>
</dbReference>
<comment type="caution">
    <text evidence="17">The sequence shown here is derived from an EMBL/GenBank/DDBJ whole genome shotgun (WGS) entry which is preliminary data.</text>
</comment>
<dbReference type="NCBIfam" id="TIGR01591">
    <property type="entry name" value="Fdh-alpha"/>
    <property type="match status" value="1"/>
</dbReference>
<dbReference type="InterPro" id="IPR017896">
    <property type="entry name" value="4Fe4S_Fe-S-bd"/>
</dbReference>
<keyword evidence="11" id="KW-0411">Iron-sulfur</keyword>
<dbReference type="Pfam" id="PF01568">
    <property type="entry name" value="Molydop_binding"/>
    <property type="match status" value="1"/>
</dbReference>
<dbReference type="InterPro" id="IPR001041">
    <property type="entry name" value="2Fe-2S_ferredoxin-type"/>
</dbReference>
<dbReference type="EMBL" id="NOII01000095">
    <property type="protein sequence ID" value="OYD55947.1"/>
    <property type="molecule type" value="Genomic_DNA"/>
</dbReference>
<evidence type="ECO:0000256" key="5">
    <source>
        <dbReference type="ARBA" id="ARBA00022505"/>
    </source>
</evidence>
<dbReference type="GO" id="GO:0051537">
    <property type="term" value="F:2 iron, 2 sulfur cluster binding"/>
    <property type="evidence" value="ECO:0007669"/>
    <property type="project" value="UniProtKB-KW"/>
</dbReference>
<feature type="domain" description="4Fe-4S ferredoxin-type" evidence="14">
    <location>
        <begin position="139"/>
        <end position="169"/>
    </location>
</feature>
<dbReference type="PIRSF" id="PIRSF036643">
    <property type="entry name" value="FDH_alpha"/>
    <property type="match status" value="1"/>
</dbReference>
<proteinExistence type="inferred from homology"/>
<dbReference type="SUPFAM" id="SSF54292">
    <property type="entry name" value="2Fe-2S ferredoxin-like"/>
    <property type="match status" value="1"/>
</dbReference>
<evidence type="ECO:0000259" key="14">
    <source>
        <dbReference type="PROSITE" id="PS51379"/>
    </source>
</evidence>
<dbReference type="InterPro" id="IPR009010">
    <property type="entry name" value="Asp_de-COase-like_dom_sf"/>
</dbReference>
<gene>
    <name evidence="17" type="ORF">CGZ90_20185</name>
</gene>
<feature type="domain" description="4Fe-4S ferredoxin-type" evidence="14">
    <location>
        <begin position="182"/>
        <end position="211"/>
    </location>
</feature>
<feature type="domain" description="4Fe-4S His(Cys)3-ligated-type" evidence="16">
    <location>
        <begin position="79"/>
        <end position="119"/>
    </location>
</feature>
<sequence length="988" mass="110185">MPDSCRVKVNGAEVEALKDQTILNLLSDSSAQVPHVCYHPSLGPIETCDTCIVKVNGEFVRACSTKLNEGDEVDTVSDDVKEAQVIGMDRILFNHELYCTVCDYNNGGCEVHNTVKEMKVNHQSIPFDHKPYEADRSNPFYRYDPDQCILCGRCVEACQDVQVTETLSIDWERERPRVIWDNDVPINESSCVSCGHCSTVCPCNAMMEKGMEGEAGYMTGINRETLRPMIEITKSVETGYGSILAISDMEAAMREQRIKKTKTVCTYCGVGCSFDVWTKDRQILKVEPSIDAPANGISTCVKGKFGWDFVNSEERLTKPLIREGDSFREASWEEALNLIASKFTDIKEKYGSQSMSFISSSKCTNEESYLMQKLARGVIGTNNIDNCSRYCQTPATMGLFRTVGHGGDSGTIKDIERSELVIIIGANTAESHPVLATRVKRSHKLKGQKLIVADLRKHEMAERADLFIQPRAGSDLVWLSAVTKYILDKGWADEDFLRNHVNGLAEYSENLQKFTLEYAEKATGLSKETLITIAETIHKAKSACILWAMGVTQHSGGSDTSTAISNLLLVTGNYGRPNCGSYPLRGHNNVQGASDFGSMPDRLPSYEKVADEKVRAKYEAAWGVKIPDEPGLNNHEMVQGIIDGNVKCMYLKGEDMGIVDSNINHVHAAFEKLEFFVVQDLFLTRTAQFADVVLPASPSLEKEGTFTNTERRIQRLYQVMEPLGDSRPDWQIIMDIANRLGAGWNYDHPSDIMAEAAQLAPLFAGVSYERLEGYNSLQWPVAADGTDTPVLFLDGFPFPDKKARLYPVDWTIPVEFGEEYDIHVNNGRLLEHFHEGNMTYQSKGITSKTPRAWLEVSYELAAERGIKDGTLVRLSSPYGNVKVHCLITDRVKGKEVYLPMNDQGEAAINLLTSSYADKDTDTPAYKETSAKLEILQEEGVNPLPKTNFRNGNPQPQIGVGVERKWARKDYIFPGNVVKKERNQHGKGH</sequence>
<keyword evidence="4" id="KW-0004">4Fe-4S</keyword>
<dbReference type="Pfam" id="PF13510">
    <property type="entry name" value="Fer2_4"/>
    <property type="match status" value="1"/>
</dbReference>
<dbReference type="GO" id="GO:0051539">
    <property type="term" value="F:4 iron, 4 sulfur cluster binding"/>
    <property type="evidence" value="ECO:0007669"/>
    <property type="project" value="UniProtKB-KW"/>
</dbReference>
<evidence type="ECO:0000256" key="11">
    <source>
        <dbReference type="ARBA" id="ARBA00023014"/>
    </source>
</evidence>
<dbReference type="PANTHER" id="PTHR43105">
    <property type="entry name" value="RESPIRATORY NITRATE REDUCTASE"/>
    <property type="match status" value="1"/>
</dbReference>
<keyword evidence="10" id="KW-0408">Iron</keyword>
<dbReference type="PANTHER" id="PTHR43105:SF14">
    <property type="entry name" value="FORMATE DEHYDROGENASE H"/>
    <property type="match status" value="1"/>
</dbReference>
<dbReference type="GO" id="GO:0015942">
    <property type="term" value="P:formate metabolic process"/>
    <property type="evidence" value="ECO:0007669"/>
    <property type="project" value="InterPro"/>
</dbReference>
<dbReference type="FunFam" id="3.40.228.10:FF:000002">
    <property type="entry name" value="Formate dehydrogenase subunit alpha"/>
    <property type="match status" value="1"/>
</dbReference>
<dbReference type="FunFam" id="3.30.70.20:FF:000032">
    <property type="entry name" value="Formate dehydrogenase, alpha subunit"/>
    <property type="match status" value="1"/>
</dbReference>
<dbReference type="Gene3D" id="3.40.228.10">
    <property type="entry name" value="Dimethylsulfoxide Reductase, domain 2"/>
    <property type="match status" value="1"/>
</dbReference>
<evidence type="ECO:0000313" key="18">
    <source>
        <dbReference type="Proteomes" id="UP000215059"/>
    </source>
</evidence>
<protein>
    <submittedName>
        <fullName evidence="17">Formate dehydrogenase subunit alpha</fullName>
    </submittedName>
</protein>
<dbReference type="SUPFAM" id="SSF54862">
    <property type="entry name" value="4Fe-4S ferredoxins"/>
    <property type="match status" value="1"/>
</dbReference>
<dbReference type="Pfam" id="PF04879">
    <property type="entry name" value="Molybdop_Fe4S4"/>
    <property type="match status" value="1"/>
</dbReference>
<dbReference type="GO" id="GO:0046872">
    <property type="term" value="F:metal ion binding"/>
    <property type="evidence" value="ECO:0007669"/>
    <property type="project" value="UniProtKB-KW"/>
</dbReference>
<dbReference type="InterPro" id="IPR006963">
    <property type="entry name" value="Mopterin_OxRdtase_4Fe-4S_dom"/>
</dbReference>
<accession>A0A235F4V6</accession>
<dbReference type="SUPFAM" id="SSF53706">
    <property type="entry name" value="Formate dehydrogenase/DMSO reductase, domains 1-3"/>
    <property type="match status" value="1"/>
</dbReference>
<evidence type="ECO:0000256" key="10">
    <source>
        <dbReference type="ARBA" id="ARBA00023004"/>
    </source>
</evidence>
<dbReference type="PROSITE" id="PS00551">
    <property type="entry name" value="MOLYBDOPTERIN_PROK_1"/>
    <property type="match status" value="1"/>
</dbReference>
<dbReference type="FunFam" id="2.40.40.20:FF:000005">
    <property type="entry name" value="Periplasmic nitrate reductase"/>
    <property type="match status" value="1"/>
</dbReference>
<keyword evidence="8" id="KW-0677">Repeat</keyword>
<dbReference type="GO" id="GO:0008863">
    <property type="term" value="F:formate dehydrogenase (NAD+) activity"/>
    <property type="evidence" value="ECO:0007669"/>
    <property type="project" value="InterPro"/>
</dbReference>
<evidence type="ECO:0000256" key="3">
    <source>
        <dbReference type="ARBA" id="ARBA00007023"/>
    </source>
</evidence>
<dbReference type="PROSITE" id="PS51379">
    <property type="entry name" value="4FE4S_FER_2"/>
    <property type="match status" value="2"/>
</dbReference>
<comment type="cofactor">
    <cofactor evidence="1">
        <name>Mo-bis(molybdopterin guanine dinucleotide)</name>
        <dbReference type="ChEBI" id="CHEBI:60539"/>
    </cofactor>
</comment>
<dbReference type="PROSITE" id="PS51085">
    <property type="entry name" value="2FE2S_FER_2"/>
    <property type="match status" value="1"/>
</dbReference>
<keyword evidence="6" id="KW-0001">2Fe-2S</keyword>
<evidence type="ECO:0000259" key="16">
    <source>
        <dbReference type="PROSITE" id="PS51839"/>
    </source>
</evidence>
<keyword evidence="5" id="KW-0500">Molybdenum</keyword>
<dbReference type="InterPro" id="IPR006656">
    <property type="entry name" value="Mopterin_OxRdtase"/>
</dbReference>
<feature type="domain" description="2Fe-2S ferredoxin-type" evidence="13">
    <location>
        <begin position="3"/>
        <end position="79"/>
    </location>
</feature>
<dbReference type="PROSITE" id="PS51669">
    <property type="entry name" value="4FE4S_MOW_BIS_MGD"/>
    <property type="match status" value="1"/>
</dbReference>
<evidence type="ECO:0000259" key="15">
    <source>
        <dbReference type="PROSITE" id="PS51669"/>
    </source>
</evidence>
<dbReference type="InterPro" id="IPR017900">
    <property type="entry name" value="4Fe4S_Fe_S_CS"/>
</dbReference>
<dbReference type="Gene3D" id="3.30.70.20">
    <property type="match status" value="1"/>
</dbReference>
<dbReference type="CDD" id="cd00207">
    <property type="entry name" value="fer2"/>
    <property type="match status" value="1"/>
</dbReference>
<evidence type="ECO:0000313" key="17">
    <source>
        <dbReference type="EMBL" id="OYD55947.1"/>
    </source>
</evidence>
<dbReference type="InterPro" id="IPR006657">
    <property type="entry name" value="MoPterin_dinucl-bd_dom"/>
</dbReference>
<dbReference type="GO" id="GO:0003954">
    <property type="term" value="F:NADH dehydrogenase activity"/>
    <property type="evidence" value="ECO:0007669"/>
    <property type="project" value="TreeGrafter"/>
</dbReference>
<dbReference type="Gene3D" id="3.10.20.740">
    <property type="match status" value="1"/>
</dbReference>
<comment type="cofactor">
    <cofactor evidence="2">
        <name>[4Fe-4S] cluster</name>
        <dbReference type="ChEBI" id="CHEBI:49883"/>
    </cofactor>
</comment>
<organism evidence="17 18">
    <name type="scientific">Fictibacillus aquaticus</name>
    <dbReference type="NCBI Taxonomy" id="2021314"/>
    <lineage>
        <taxon>Bacteria</taxon>
        <taxon>Bacillati</taxon>
        <taxon>Bacillota</taxon>
        <taxon>Bacilli</taxon>
        <taxon>Bacillales</taxon>
        <taxon>Fictibacillaceae</taxon>
        <taxon>Fictibacillus</taxon>
    </lineage>
</organism>
<dbReference type="Proteomes" id="UP000215059">
    <property type="component" value="Unassembled WGS sequence"/>
</dbReference>
<keyword evidence="7" id="KW-0479">Metal-binding</keyword>
<comment type="cofactor">
    <cofactor evidence="12">
        <name>[2Fe-2S] cluster</name>
        <dbReference type="ChEBI" id="CHEBI:190135"/>
    </cofactor>
</comment>
<dbReference type="InterPro" id="IPR027467">
    <property type="entry name" value="MopterinOxRdtase_cofactor_BS"/>
</dbReference>
<dbReference type="SMART" id="SM00926">
    <property type="entry name" value="Molybdop_Fe4S4"/>
    <property type="match status" value="1"/>
</dbReference>
<evidence type="ECO:0000256" key="6">
    <source>
        <dbReference type="ARBA" id="ARBA00022714"/>
    </source>
</evidence>
<dbReference type="GO" id="GO:0043546">
    <property type="term" value="F:molybdopterin cofactor binding"/>
    <property type="evidence" value="ECO:0007669"/>
    <property type="project" value="InterPro"/>
</dbReference>
<dbReference type="Pfam" id="PF00384">
    <property type="entry name" value="Molybdopterin"/>
    <property type="match status" value="1"/>
</dbReference>
<dbReference type="InterPro" id="IPR041924">
    <property type="entry name" value="Formate_Dh-H_N"/>
</dbReference>
<dbReference type="Pfam" id="PF12838">
    <property type="entry name" value="Fer4_7"/>
    <property type="match status" value="1"/>
</dbReference>
<reference evidence="17 18" key="1">
    <citation type="submission" date="2017-07" db="EMBL/GenBank/DDBJ databases">
        <title>Fictibacillus sp. nov. GDSW-R2A3 Genome sequencing and assembly.</title>
        <authorList>
            <person name="Mayilraj S."/>
        </authorList>
    </citation>
    <scope>NUCLEOTIDE SEQUENCE [LARGE SCALE GENOMIC DNA]</scope>
    <source>
        <strain evidence="17 18">GDSW-R2A3</strain>
    </source>
</reference>
<dbReference type="InterPro" id="IPR050123">
    <property type="entry name" value="Prok_molybdopt-oxidoreductase"/>
</dbReference>
<dbReference type="OrthoDB" id="9805142at2"/>
<dbReference type="InterPro" id="IPR036010">
    <property type="entry name" value="2Fe-2S_ferredoxin-like_sf"/>
</dbReference>
<dbReference type="Pfam" id="PF10588">
    <property type="entry name" value="NADH-G_4Fe-4S_3"/>
    <property type="match status" value="1"/>
</dbReference>
<dbReference type="Gene3D" id="2.20.25.90">
    <property type="entry name" value="ADC-like domains"/>
    <property type="match status" value="1"/>
</dbReference>
<dbReference type="InterPro" id="IPR006478">
    <property type="entry name" value="Formate_DH_asu"/>
</dbReference>
<dbReference type="GO" id="GO:0016020">
    <property type="term" value="C:membrane"/>
    <property type="evidence" value="ECO:0007669"/>
    <property type="project" value="TreeGrafter"/>
</dbReference>
<evidence type="ECO:0000256" key="7">
    <source>
        <dbReference type="ARBA" id="ARBA00022723"/>
    </source>
</evidence>
<dbReference type="AlphaFoldDB" id="A0A235F4V6"/>
<keyword evidence="18" id="KW-1185">Reference proteome</keyword>
<evidence type="ECO:0000256" key="1">
    <source>
        <dbReference type="ARBA" id="ARBA00001942"/>
    </source>
</evidence>
<dbReference type="FunFam" id="2.20.25.90:FF:000001">
    <property type="entry name" value="Formate dehydrogenase subunit alpha"/>
    <property type="match status" value="1"/>
</dbReference>
<dbReference type="Gene3D" id="3.40.50.740">
    <property type="match status" value="1"/>
</dbReference>
<dbReference type="InterPro" id="IPR019574">
    <property type="entry name" value="NADH_UbQ_OxRdtase_Gsu_4Fe4S-bd"/>
</dbReference>
<dbReference type="SMART" id="SM00929">
    <property type="entry name" value="NADH-G_4Fe-4S_3"/>
    <property type="match status" value="1"/>
</dbReference>
<dbReference type="PROSITE" id="PS51839">
    <property type="entry name" value="4FE4S_HC3"/>
    <property type="match status" value="1"/>
</dbReference>
<evidence type="ECO:0000256" key="8">
    <source>
        <dbReference type="ARBA" id="ARBA00022737"/>
    </source>
</evidence>
<evidence type="ECO:0000256" key="2">
    <source>
        <dbReference type="ARBA" id="ARBA00001966"/>
    </source>
</evidence>
<dbReference type="GO" id="GO:0022904">
    <property type="term" value="P:respiratory electron transport chain"/>
    <property type="evidence" value="ECO:0007669"/>
    <property type="project" value="TreeGrafter"/>
</dbReference>
<dbReference type="PROSITE" id="PS00198">
    <property type="entry name" value="4FE4S_FER_1"/>
    <property type="match status" value="1"/>
</dbReference>
<evidence type="ECO:0000256" key="9">
    <source>
        <dbReference type="ARBA" id="ARBA00023002"/>
    </source>
</evidence>
<evidence type="ECO:0000256" key="12">
    <source>
        <dbReference type="ARBA" id="ARBA00034078"/>
    </source>
</evidence>
<dbReference type="CDD" id="cd02753">
    <property type="entry name" value="MopB_Formate-Dh-H"/>
    <property type="match status" value="1"/>
</dbReference>
<feature type="domain" description="4Fe-4S Mo/W bis-MGD-type" evidence="15">
    <location>
        <begin position="258"/>
        <end position="314"/>
    </location>
</feature>
<comment type="similarity">
    <text evidence="3">In the C-terminal section; belongs to the prokaryotic molybdopterin-containing oxidoreductase family.</text>
</comment>
<evidence type="ECO:0000256" key="4">
    <source>
        <dbReference type="ARBA" id="ARBA00022485"/>
    </source>
</evidence>